<sequence length="251" mass="25618">MTTPACHNVALVTGAGRGLGFAIATELFKAGYRVAVTDADETRASTAATKLDPSGKEVISLPLNVLQKSDFESALIAVTEKWGGVGVLVNNAALTRTTPVFDISPEEFSEILDVNLRGTFLGCQVFGKAFASLGYGRIINMASLAGQNGGAATGAHYAASKGGIVTLTKVFARDLAANGVTVNAISPGPLDVDLVREILPAEKLAAVTKSIPVGTLGSPSFIGQLVVLLASPAAVSMTGATLDANGGLYVR</sequence>
<dbReference type="InterPro" id="IPR050259">
    <property type="entry name" value="SDR"/>
</dbReference>
<evidence type="ECO:0000313" key="4">
    <source>
        <dbReference type="Proteomes" id="UP001595444"/>
    </source>
</evidence>
<dbReference type="InterPro" id="IPR002347">
    <property type="entry name" value="SDR_fam"/>
</dbReference>
<accession>A0ABV7D4A1</accession>
<dbReference type="InterPro" id="IPR057326">
    <property type="entry name" value="KR_dom"/>
</dbReference>
<dbReference type="InterPro" id="IPR036291">
    <property type="entry name" value="NAD(P)-bd_dom_sf"/>
</dbReference>
<dbReference type="PROSITE" id="PS00061">
    <property type="entry name" value="ADH_SHORT"/>
    <property type="match status" value="1"/>
</dbReference>
<dbReference type="SUPFAM" id="SSF51735">
    <property type="entry name" value="NAD(P)-binding Rossmann-fold domains"/>
    <property type="match status" value="1"/>
</dbReference>
<dbReference type="PRINTS" id="PR00080">
    <property type="entry name" value="SDRFAMILY"/>
</dbReference>
<dbReference type="GO" id="GO:0016491">
    <property type="term" value="F:oxidoreductase activity"/>
    <property type="evidence" value="ECO:0007669"/>
    <property type="project" value="UniProtKB-KW"/>
</dbReference>
<dbReference type="Pfam" id="PF13561">
    <property type="entry name" value="adh_short_C2"/>
    <property type="match status" value="1"/>
</dbReference>
<protein>
    <submittedName>
        <fullName evidence="3">SDR family NAD(P)-dependent oxidoreductase</fullName>
        <ecNumber evidence="3">1.1.1.-</ecNumber>
    </submittedName>
</protein>
<reference evidence="4" key="1">
    <citation type="journal article" date="2019" name="Int. J. Syst. Evol. Microbiol.">
        <title>The Global Catalogue of Microorganisms (GCM) 10K type strain sequencing project: providing services to taxonomists for standard genome sequencing and annotation.</title>
        <authorList>
            <consortium name="The Broad Institute Genomics Platform"/>
            <consortium name="The Broad Institute Genome Sequencing Center for Infectious Disease"/>
            <person name="Wu L."/>
            <person name="Ma J."/>
        </authorList>
    </citation>
    <scope>NUCLEOTIDE SEQUENCE [LARGE SCALE GENOMIC DNA]</scope>
    <source>
        <strain evidence="4">KCTC 62164</strain>
    </source>
</reference>
<comment type="caution">
    <text evidence="3">The sequence shown here is derived from an EMBL/GenBank/DDBJ whole genome shotgun (WGS) entry which is preliminary data.</text>
</comment>
<keyword evidence="3" id="KW-0560">Oxidoreductase</keyword>
<dbReference type="Gene3D" id="3.40.50.720">
    <property type="entry name" value="NAD(P)-binding Rossmann-like Domain"/>
    <property type="match status" value="1"/>
</dbReference>
<dbReference type="PANTHER" id="PTHR42879">
    <property type="entry name" value="3-OXOACYL-(ACYL-CARRIER-PROTEIN) REDUCTASE"/>
    <property type="match status" value="1"/>
</dbReference>
<dbReference type="PRINTS" id="PR00081">
    <property type="entry name" value="GDHRDH"/>
</dbReference>
<dbReference type="PANTHER" id="PTHR42879:SF2">
    <property type="entry name" value="3-OXOACYL-[ACYL-CARRIER-PROTEIN] REDUCTASE FABG"/>
    <property type="match status" value="1"/>
</dbReference>
<comment type="similarity">
    <text evidence="1">Belongs to the short-chain dehydrogenases/reductases (SDR) family.</text>
</comment>
<dbReference type="SMART" id="SM00822">
    <property type="entry name" value="PKS_KR"/>
    <property type="match status" value="1"/>
</dbReference>
<organism evidence="3 4">
    <name type="scientific">Kordiimonas pumila</name>
    <dbReference type="NCBI Taxonomy" id="2161677"/>
    <lineage>
        <taxon>Bacteria</taxon>
        <taxon>Pseudomonadati</taxon>
        <taxon>Pseudomonadota</taxon>
        <taxon>Alphaproteobacteria</taxon>
        <taxon>Kordiimonadales</taxon>
        <taxon>Kordiimonadaceae</taxon>
        <taxon>Kordiimonas</taxon>
    </lineage>
</organism>
<evidence type="ECO:0000313" key="3">
    <source>
        <dbReference type="EMBL" id="MFC3051993.1"/>
    </source>
</evidence>
<name>A0ABV7D4A1_9PROT</name>
<feature type="domain" description="Ketoreductase" evidence="2">
    <location>
        <begin position="8"/>
        <end position="198"/>
    </location>
</feature>
<dbReference type="EMBL" id="JBHRSL010000006">
    <property type="protein sequence ID" value="MFC3051993.1"/>
    <property type="molecule type" value="Genomic_DNA"/>
</dbReference>
<dbReference type="InterPro" id="IPR020904">
    <property type="entry name" value="Sc_DH/Rdtase_CS"/>
</dbReference>
<dbReference type="EC" id="1.1.1.-" evidence="3"/>
<dbReference type="Proteomes" id="UP001595444">
    <property type="component" value="Unassembled WGS sequence"/>
</dbReference>
<proteinExistence type="inferred from homology"/>
<evidence type="ECO:0000256" key="1">
    <source>
        <dbReference type="ARBA" id="ARBA00006484"/>
    </source>
</evidence>
<gene>
    <name evidence="3" type="ORF">ACFOKA_08750</name>
</gene>
<evidence type="ECO:0000259" key="2">
    <source>
        <dbReference type="SMART" id="SM00822"/>
    </source>
</evidence>
<dbReference type="RefSeq" id="WP_194215408.1">
    <property type="nucleotide sequence ID" value="NZ_CP061205.1"/>
</dbReference>
<keyword evidence="4" id="KW-1185">Reference proteome</keyword>